<organism evidence="2 3">
    <name type="scientific">Paraburkholderia phenazinium</name>
    <dbReference type="NCBI Taxonomy" id="60549"/>
    <lineage>
        <taxon>Bacteria</taxon>
        <taxon>Pseudomonadati</taxon>
        <taxon>Pseudomonadota</taxon>
        <taxon>Betaproteobacteria</taxon>
        <taxon>Burkholderiales</taxon>
        <taxon>Burkholderiaceae</taxon>
        <taxon>Paraburkholderia</taxon>
    </lineage>
</organism>
<gene>
    <name evidence="2" type="ORF">SAMN05444168_4960</name>
</gene>
<accession>A0A1N6JSU9</accession>
<dbReference type="OrthoDB" id="8997880at2"/>
<dbReference type="SUPFAM" id="SSF56214">
    <property type="entry name" value="4'-phosphopantetheinyl transferase"/>
    <property type="match status" value="1"/>
</dbReference>
<evidence type="ECO:0000313" key="3">
    <source>
        <dbReference type="Proteomes" id="UP000184693"/>
    </source>
</evidence>
<dbReference type="RefSeq" id="WP_074267002.1">
    <property type="nucleotide sequence ID" value="NZ_FSRM01000002.1"/>
</dbReference>
<dbReference type="InterPro" id="IPR037143">
    <property type="entry name" value="4-PPantetheinyl_Trfase_dom_sf"/>
</dbReference>
<protein>
    <submittedName>
        <fullName evidence="2">Uncharacterized protein</fullName>
    </submittedName>
</protein>
<dbReference type="Proteomes" id="UP000184693">
    <property type="component" value="Unassembled WGS sequence"/>
</dbReference>
<dbReference type="GO" id="GO:0000287">
    <property type="term" value="F:magnesium ion binding"/>
    <property type="evidence" value="ECO:0007669"/>
    <property type="project" value="InterPro"/>
</dbReference>
<evidence type="ECO:0000256" key="1">
    <source>
        <dbReference type="SAM" id="MobiDB-lite"/>
    </source>
</evidence>
<evidence type="ECO:0000313" key="2">
    <source>
        <dbReference type="EMBL" id="SIO47425.1"/>
    </source>
</evidence>
<dbReference type="EMBL" id="FSRM01000002">
    <property type="protein sequence ID" value="SIO47425.1"/>
    <property type="molecule type" value="Genomic_DNA"/>
</dbReference>
<dbReference type="Gene3D" id="3.90.470.20">
    <property type="entry name" value="4'-phosphopantetheinyl transferase domain"/>
    <property type="match status" value="1"/>
</dbReference>
<sequence>MPSDSSIANVDEAASLAGQSGSTQTIRRAAELEFIPQRLAYRLAADVAYPNDGELLLWRCRSEWHFVSKDAAYARLSQAELARVKSHPNPALGKRFVVGRAAMREILGDMIGCAPAEVDLVEDAQGQLRVANVGEREPIEIAIAYAGIWIVIGVSNSPLGLATSVPTLPDNAASGHPDGDTASSRRQKMSRSIETRSHVRHASLTYAMGAQLMNADAHVLQQDAATFFVDAPDARRWQIIDLPMPGIISAAAAVAQPVTRVHAFGWMGRDGRAIAE</sequence>
<name>A0A1N6JSU9_9BURK</name>
<reference evidence="2 3" key="1">
    <citation type="submission" date="2016-11" db="EMBL/GenBank/DDBJ databases">
        <authorList>
            <person name="Jaros S."/>
            <person name="Januszkiewicz K."/>
            <person name="Wedrychowicz H."/>
        </authorList>
    </citation>
    <scope>NUCLEOTIDE SEQUENCE [LARGE SCALE GENOMIC DNA]</scope>
    <source>
        <strain evidence="2 3">GAS86</strain>
    </source>
</reference>
<proteinExistence type="predicted"/>
<dbReference type="AlphaFoldDB" id="A0A1N6JSU9"/>
<feature type="region of interest" description="Disordered" evidence="1">
    <location>
        <begin position="169"/>
        <end position="194"/>
    </location>
</feature>
<dbReference type="GO" id="GO:0008897">
    <property type="term" value="F:holo-[acyl-carrier-protein] synthase activity"/>
    <property type="evidence" value="ECO:0007669"/>
    <property type="project" value="InterPro"/>
</dbReference>